<sequence length="178" mass="19709">MKKPTLFTSLLSLVLVSSILFSCSSSDEEKPKDNASIVGTWELVDVGYSAITTYVDMNESESSSYSGVGTRLEYEITFTENPNTYEAMGNYDILLSYEFDGQPIEVSVTITDFWKAGEYEIDGNMISVQSPNMTNEKCFISSLTDTKLELDFVGTISNTVDEVTVSTVLGAHFIFTKK</sequence>
<keyword evidence="1" id="KW-0732">Signal</keyword>
<dbReference type="EMBL" id="BMWX01000001">
    <property type="protein sequence ID" value="GGZ12712.1"/>
    <property type="molecule type" value="Genomic_DNA"/>
</dbReference>
<proteinExistence type="predicted"/>
<dbReference type="PROSITE" id="PS51257">
    <property type="entry name" value="PROKAR_LIPOPROTEIN"/>
    <property type="match status" value="1"/>
</dbReference>
<reference evidence="2" key="2">
    <citation type="submission" date="2020-09" db="EMBL/GenBank/DDBJ databases">
        <authorList>
            <person name="Sun Q."/>
            <person name="Kim S."/>
        </authorList>
    </citation>
    <scope>NUCLEOTIDE SEQUENCE</scope>
    <source>
        <strain evidence="2">KCTC 12368</strain>
    </source>
</reference>
<dbReference type="AlphaFoldDB" id="A0A918PKE2"/>
<name>A0A918PKE2_9BACT</name>
<feature type="chain" id="PRO_5036950233" description="Lipocalin-like domain-containing protein" evidence="1">
    <location>
        <begin position="28"/>
        <end position="178"/>
    </location>
</feature>
<accession>A0A918PKE2</accession>
<evidence type="ECO:0000313" key="2">
    <source>
        <dbReference type="EMBL" id="GGZ12712.1"/>
    </source>
</evidence>
<dbReference type="RefSeq" id="WP_026235976.1">
    <property type="nucleotide sequence ID" value="NZ_BMWX01000001.1"/>
</dbReference>
<evidence type="ECO:0008006" key="4">
    <source>
        <dbReference type="Google" id="ProtNLM"/>
    </source>
</evidence>
<evidence type="ECO:0000256" key="1">
    <source>
        <dbReference type="SAM" id="SignalP"/>
    </source>
</evidence>
<evidence type="ECO:0000313" key="3">
    <source>
        <dbReference type="Proteomes" id="UP000619457"/>
    </source>
</evidence>
<keyword evidence="3" id="KW-1185">Reference proteome</keyword>
<comment type="caution">
    <text evidence="2">The sequence shown here is derived from an EMBL/GenBank/DDBJ whole genome shotgun (WGS) entry which is preliminary data.</text>
</comment>
<gene>
    <name evidence="2" type="ORF">GCM10007049_00500</name>
</gene>
<feature type="signal peptide" evidence="1">
    <location>
        <begin position="1"/>
        <end position="27"/>
    </location>
</feature>
<reference evidence="2" key="1">
    <citation type="journal article" date="2014" name="Int. J. Syst. Evol. Microbiol.">
        <title>Complete genome sequence of Corynebacterium casei LMG S-19264T (=DSM 44701T), isolated from a smear-ripened cheese.</title>
        <authorList>
            <consortium name="US DOE Joint Genome Institute (JGI-PGF)"/>
            <person name="Walter F."/>
            <person name="Albersmeier A."/>
            <person name="Kalinowski J."/>
            <person name="Ruckert C."/>
        </authorList>
    </citation>
    <scope>NUCLEOTIDE SEQUENCE</scope>
    <source>
        <strain evidence="2">KCTC 12368</strain>
    </source>
</reference>
<organism evidence="2 3">
    <name type="scientific">Echinicola pacifica</name>
    <dbReference type="NCBI Taxonomy" id="346377"/>
    <lineage>
        <taxon>Bacteria</taxon>
        <taxon>Pseudomonadati</taxon>
        <taxon>Bacteroidota</taxon>
        <taxon>Cytophagia</taxon>
        <taxon>Cytophagales</taxon>
        <taxon>Cyclobacteriaceae</taxon>
        <taxon>Echinicola</taxon>
    </lineage>
</organism>
<dbReference type="Proteomes" id="UP000619457">
    <property type="component" value="Unassembled WGS sequence"/>
</dbReference>
<protein>
    <recommendedName>
        <fullName evidence="4">Lipocalin-like domain-containing protein</fullName>
    </recommendedName>
</protein>